<keyword evidence="1" id="KW-0732">Signal</keyword>
<dbReference type="STRING" id="545696.HOLDEFILI_04138"/>
<comment type="caution">
    <text evidence="2">The sequence shown here is derived from an EMBL/GenBank/DDBJ whole genome shotgun (WGS) entry which is preliminary data.</text>
</comment>
<dbReference type="AlphaFoldDB" id="B9YE64"/>
<dbReference type="SUPFAM" id="SSF52833">
    <property type="entry name" value="Thioredoxin-like"/>
    <property type="match status" value="1"/>
</dbReference>
<dbReference type="HOGENOM" id="CLU_118977_0_0_9"/>
<evidence type="ECO:0000256" key="1">
    <source>
        <dbReference type="SAM" id="SignalP"/>
    </source>
</evidence>
<organism evidence="2 3">
    <name type="scientific">Holdemania filiformis DSM 12042</name>
    <dbReference type="NCBI Taxonomy" id="545696"/>
    <lineage>
        <taxon>Bacteria</taxon>
        <taxon>Bacillati</taxon>
        <taxon>Bacillota</taxon>
        <taxon>Erysipelotrichia</taxon>
        <taxon>Erysipelotrichales</taxon>
        <taxon>Erysipelotrichaceae</taxon>
        <taxon>Holdemania</taxon>
    </lineage>
</organism>
<dbReference type="EMBL" id="ACCF01000260">
    <property type="protein sequence ID" value="EEF65733.1"/>
    <property type="molecule type" value="Genomic_DNA"/>
</dbReference>
<proteinExistence type="predicted"/>
<dbReference type="InterPro" id="IPR036249">
    <property type="entry name" value="Thioredoxin-like_sf"/>
</dbReference>
<gene>
    <name evidence="2" type="ORF">HOLDEFILI_04138</name>
</gene>
<sequence>MARRQKMKKQILKGLVLLGCCLLALSACSQKDNTPVHYLDDLKMVDVDMSGYQGFNVAEHQFKRVTLKEANRIYKEGGSGILYYGYTSCAWCTQAVPVMNEVAKELGLTIYYVDMGTDDGNTEESYNEFIDLVKDFLKTDDDGEPALFVPQVFVVKNGKIVGDHLSTVDSYSPSQGNMTDSQKKELKGIYKKIFEKLK</sequence>
<evidence type="ECO:0000313" key="3">
    <source>
        <dbReference type="Proteomes" id="UP000005950"/>
    </source>
</evidence>
<accession>B9YE64</accession>
<feature type="signal peptide" evidence="1">
    <location>
        <begin position="1"/>
        <end position="29"/>
    </location>
</feature>
<reference evidence="2 3" key="1">
    <citation type="submission" date="2008-12" db="EMBL/GenBank/DDBJ databases">
        <authorList>
            <person name="Fulton L."/>
            <person name="Clifton S."/>
            <person name="Fulton B."/>
            <person name="Xu J."/>
            <person name="Minx P."/>
            <person name="Pepin K.H."/>
            <person name="Johnson M."/>
            <person name="Bhonagiri V."/>
            <person name="Nash W.E."/>
            <person name="Mardis E.R."/>
            <person name="Wilson R.K."/>
        </authorList>
    </citation>
    <scope>NUCLEOTIDE SEQUENCE [LARGE SCALE GENOMIC DNA]</scope>
    <source>
        <strain evidence="2 3">DSM 12042</strain>
    </source>
</reference>
<dbReference type="Proteomes" id="UP000005950">
    <property type="component" value="Unassembled WGS sequence"/>
</dbReference>
<dbReference type="Gene3D" id="3.40.30.10">
    <property type="entry name" value="Glutaredoxin"/>
    <property type="match status" value="1"/>
</dbReference>
<feature type="chain" id="PRO_5002893652" evidence="1">
    <location>
        <begin position="30"/>
        <end position="198"/>
    </location>
</feature>
<protein>
    <submittedName>
        <fullName evidence="2">Putative bacteriocin transport accessory protein</fullName>
    </submittedName>
</protein>
<reference evidence="2 3" key="2">
    <citation type="submission" date="2009-02" db="EMBL/GenBank/DDBJ databases">
        <title>Draft genome sequence of Holdemania filiformis DSM 12042.</title>
        <authorList>
            <person name="Sudarsanam P."/>
            <person name="Ley R."/>
            <person name="Guruge J."/>
            <person name="Turnbaugh P.J."/>
            <person name="Mahowald M."/>
            <person name="Liep D."/>
            <person name="Gordon J."/>
        </authorList>
    </citation>
    <scope>NUCLEOTIDE SEQUENCE [LARGE SCALE GENOMIC DNA]</scope>
    <source>
        <strain evidence="2 3">DSM 12042</strain>
    </source>
</reference>
<dbReference type="eggNOG" id="ENOG5032SYS">
    <property type="taxonomic scope" value="Bacteria"/>
</dbReference>
<evidence type="ECO:0000313" key="2">
    <source>
        <dbReference type="EMBL" id="EEF65733.1"/>
    </source>
</evidence>
<name>B9YE64_9FIRM</name>
<dbReference type="PROSITE" id="PS51257">
    <property type="entry name" value="PROKAR_LIPOPROTEIN"/>
    <property type="match status" value="1"/>
</dbReference>